<dbReference type="Gene3D" id="3.40.630.30">
    <property type="match status" value="1"/>
</dbReference>
<feature type="domain" description="N-acetyltransferase" evidence="3">
    <location>
        <begin position="14"/>
        <end position="201"/>
    </location>
</feature>
<dbReference type="Pfam" id="PF00583">
    <property type="entry name" value="Acetyltransf_1"/>
    <property type="match status" value="1"/>
</dbReference>
<evidence type="ECO:0000259" key="3">
    <source>
        <dbReference type="PROSITE" id="PS51186"/>
    </source>
</evidence>
<dbReference type="PANTHER" id="PTHR10908">
    <property type="entry name" value="SEROTONIN N-ACETYLTRANSFERASE"/>
    <property type="match status" value="1"/>
</dbReference>
<dbReference type="InterPro" id="IPR000182">
    <property type="entry name" value="GNAT_dom"/>
</dbReference>
<dbReference type="EMBL" id="CP064936">
    <property type="protein sequence ID" value="QQA01069.1"/>
    <property type="molecule type" value="Genomic_DNA"/>
</dbReference>
<keyword evidence="5" id="KW-1185">Reference proteome</keyword>
<proteinExistence type="predicted"/>
<dbReference type="KEGG" id="tper:IWA51_00070"/>
<dbReference type="AlphaFoldDB" id="A0A7T3RDD4"/>
<dbReference type="Proteomes" id="UP000595224">
    <property type="component" value="Chromosome"/>
</dbReference>
<keyword evidence="1 4" id="KW-0808">Transferase</keyword>
<dbReference type="CDD" id="cd04301">
    <property type="entry name" value="NAT_SF"/>
    <property type="match status" value="1"/>
</dbReference>
<dbReference type="InterPro" id="IPR016181">
    <property type="entry name" value="Acyl_CoA_acyltransferase"/>
</dbReference>
<evidence type="ECO:0000256" key="2">
    <source>
        <dbReference type="ARBA" id="ARBA00023315"/>
    </source>
</evidence>
<dbReference type="GO" id="GO:0008080">
    <property type="term" value="F:N-acetyltransferase activity"/>
    <property type="evidence" value="ECO:0007669"/>
    <property type="project" value="UniProtKB-ARBA"/>
</dbReference>
<dbReference type="InterPro" id="IPR051635">
    <property type="entry name" value="SNAT-like"/>
</dbReference>
<evidence type="ECO:0000313" key="4">
    <source>
        <dbReference type="EMBL" id="QQA01069.1"/>
    </source>
</evidence>
<evidence type="ECO:0000313" key="5">
    <source>
        <dbReference type="Proteomes" id="UP000595224"/>
    </source>
</evidence>
<gene>
    <name evidence="4" type="ORF">IWA51_00070</name>
</gene>
<protein>
    <submittedName>
        <fullName evidence="4">GNAT family N-acetyltransferase</fullName>
    </submittedName>
</protein>
<dbReference type="PROSITE" id="PS51186">
    <property type="entry name" value="GNAT"/>
    <property type="match status" value="1"/>
</dbReference>
<evidence type="ECO:0000256" key="1">
    <source>
        <dbReference type="ARBA" id="ARBA00022679"/>
    </source>
</evidence>
<dbReference type="SUPFAM" id="SSF55729">
    <property type="entry name" value="Acyl-CoA N-acyltransferases (Nat)"/>
    <property type="match status" value="1"/>
</dbReference>
<keyword evidence="2" id="KW-0012">Acyltransferase</keyword>
<dbReference type="RefSeq" id="WP_177527772.1">
    <property type="nucleotide sequence ID" value="NZ_CBCSHE010000007.1"/>
</dbReference>
<sequence length="215" mass="23960">MNKAELNNIELHKVEFRNACAGDIDSIMDVEREAFIPEINESRSVFLERMNVFPEGFFVLLDEGEVCGYFCCEIWKDVPSGKLSFVLGHSAAASHCYEGGVLYISSVALLKKCRGRGLGKRMFAECVSRVLQKFPGVRECVLLVCEKWGAARRIYEDMSFCEYGRLEDFFPSAARAFGEGRDSLEKTGGFDCGILMKTDRESLEKSVGNVSGGNV</sequence>
<organism evidence="4 5">
    <name type="scientific">Treponema peruense</name>
    <dbReference type="NCBI Taxonomy" id="2787628"/>
    <lineage>
        <taxon>Bacteria</taxon>
        <taxon>Pseudomonadati</taxon>
        <taxon>Spirochaetota</taxon>
        <taxon>Spirochaetia</taxon>
        <taxon>Spirochaetales</taxon>
        <taxon>Treponemataceae</taxon>
        <taxon>Treponema</taxon>
    </lineage>
</organism>
<name>A0A7T3RDD4_9SPIR</name>
<accession>A0A7T3RDD4</accession>
<dbReference type="PANTHER" id="PTHR10908:SF0">
    <property type="entry name" value="SEROTONIN N-ACETYLTRANSFERASE"/>
    <property type="match status" value="1"/>
</dbReference>
<reference evidence="4 5" key="1">
    <citation type="submission" date="2020-11" db="EMBL/GenBank/DDBJ databases">
        <title>Treponema Peruensis nv. sp., first commensal Treponema isolated from human feces.</title>
        <authorList>
            <person name="Belkhou C."/>
            <person name="Raes J."/>
        </authorList>
    </citation>
    <scope>NUCLEOTIDE SEQUENCE [LARGE SCALE GENOMIC DNA]</scope>
    <source>
        <strain evidence="4 5">RCC2812</strain>
    </source>
</reference>